<protein>
    <submittedName>
        <fullName evidence="1">Uncharacterized protein</fullName>
    </submittedName>
</protein>
<evidence type="ECO:0000313" key="2">
    <source>
        <dbReference type="Proteomes" id="UP001152300"/>
    </source>
</evidence>
<reference evidence="1" key="1">
    <citation type="submission" date="2022-11" db="EMBL/GenBank/DDBJ databases">
        <title>Genome Resource of Sclerotinia nivalis Strain SnTB1, a Plant Pathogen Isolated from American Ginseng.</title>
        <authorList>
            <person name="Fan S."/>
        </authorList>
    </citation>
    <scope>NUCLEOTIDE SEQUENCE</scope>
    <source>
        <strain evidence="1">SnTB1</strain>
    </source>
</reference>
<comment type="caution">
    <text evidence="1">The sequence shown here is derived from an EMBL/GenBank/DDBJ whole genome shotgun (WGS) entry which is preliminary data.</text>
</comment>
<dbReference type="Proteomes" id="UP001152300">
    <property type="component" value="Unassembled WGS sequence"/>
</dbReference>
<gene>
    <name evidence="1" type="ORF">OCU04_002293</name>
</gene>
<evidence type="ECO:0000313" key="1">
    <source>
        <dbReference type="EMBL" id="KAJ8068581.1"/>
    </source>
</evidence>
<sequence>MIWGLPKFIVLGLKKRSSKFHALWYNGESQQDRLYIDPSTQTEASLVPVKEQSIVTIPCPSGGYVEARTA</sequence>
<dbReference type="AlphaFoldDB" id="A0A9X0DM13"/>
<dbReference type="EMBL" id="JAPEIS010000002">
    <property type="protein sequence ID" value="KAJ8068581.1"/>
    <property type="molecule type" value="Genomic_DNA"/>
</dbReference>
<name>A0A9X0DM13_9HELO</name>
<organism evidence="1 2">
    <name type="scientific">Sclerotinia nivalis</name>
    <dbReference type="NCBI Taxonomy" id="352851"/>
    <lineage>
        <taxon>Eukaryota</taxon>
        <taxon>Fungi</taxon>
        <taxon>Dikarya</taxon>
        <taxon>Ascomycota</taxon>
        <taxon>Pezizomycotina</taxon>
        <taxon>Leotiomycetes</taxon>
        <taxon>Helotiales</taxon>
        <taxon>Sclerotiniaceae</taxon>
        <taxon>Sclerotinia</taxon>
    </lineage>
</organism>
<keyword evidence="2" id="KW-1185">Reference proteome</keyword>
<accession>A0A9X0DM13</accession>
<proteinExistence type="predicted"/>